<evidence type="ECO:0000313" key="1">
    <source>
        <dbReference type="EMBL" id="MBX56494.1"/>
    </source>
</evidence>
<reference evidence="1" key="1">
    <citation type="submission" date="2018-02" db="EMBL/GenBank/DDBJ databases">
        <title>Rhizophora mucronata_Transcriptome.</title>
        <authorList>
            <person name="Meera S.P."/>
            <person name="Sreeshan A."/>
            <person name="Augustine A."/>
        </authorList>
    </citation>
    <scope>NUCLEOTIDE SEQUENCE</scope>
    <source>
        <tissue evidence="1">Leaf</tissue>
    </source>
</reference>
<accession>A0A2P2PP65</accession>
<protein>
    <submittedName>
        <fullName evidence="1">Uncharacterized protein</fullName>
    </submittedName>
</protein>
<sequence length="17" mass="1964">MPHIGHKNSKHMVCIMT</sequence>
<dbReference type="EMBL" id="GGEC01076010">
    <property type="protein sequence ID" value="MBX56494.1"/>
    <property type="molecule type" value="Transcribed_RNA"/>
</dbReference>
<dbReference type="AlphaFoldDB" id="A0A2P2PP65"/>
<proteinExistence type="predicted"/>
<name>A0A2P2PP65_RHIMU</name>
<organism evidence="1">
    <name type="scientific">Rhizophora mucronata</name>
    <name type="common">Asiatic mangrove</name>
    <dbReference type="NCBI Taxonomy" id="61149"/>
    <lineage>
        <taxon>Eukaryota</taxon>
        <taxon>Viridiplantae</taxon>
        <taxon>Streptophyta</taxon>
        <taxon>Embryophyta</taxon>
        <taxon>Tracheophyta</taxon>
        <taxon>Spermatophyta</taxon>
        <taxon>Magnoliopsida</taxon>
        <taxon>eudicotyledons</taxon>
        <taxon>Gunneridae</taxon>
        <taxon>Pentapetalae</taxon>
        <taxon>rosids</taxon>
        <taxon>fabids</taxon>
        <taxon>Malpighiales</taxon>
        <taxon>Rhizophoraceae</taxon>
        <taxon>Rhizophora</taxon>
    </lineage>
</organism>